<evidence type="ECO:0008006" key="5">
    <source>
        <dbReference type="Google" id="ProtNLM"/>
    </source>
</evidence>
<evidence type="ECO:0000256" key="1">
    <source>
        <dbReference type="ARBA" id="ARBA00022723"/>
    </source>
</evidence>
<sequence>MRIGLLIVSHGSKDSSWVTLVDEAIAGARWPEGLPVASSFLEGVPDRSIQDGIDQLEAQGVDHIGVVPLFVSSGSTHVDEIAYALGAKSEPLCETDLEPFHTKAHIIYGQPIDDDDTMIAMVSDRLQSLGVVAKRDTVLLVAHGSPHMPFQNWWRQGLDSIAARLIEEERCISAAHALLCCDSLPDAVQQLLSKLDSSKRNMQGEQQGANDEGHDQFGSAVVAVVPIFLSKGYFTTKAIPERLQFQPNSVRVSASAGSGDILPHSLVTEWEGRILYDGEPLLPHPALSVWLEQESQRVLSRLKESLSNG</sequence>
<comment type="caution">
    <text evidence="3">The sequence shown here is derived from an EMBL/GenBank/DDBJ whole genome shotgun (WGS) entry which is preliminary data.</text>
</comment>
<dbReference type="PANTHER" id="PTHR33542:SF3">
    <property type="entry name" value="SIROHYDROCHLORIN FERROCHELATASE, CHLOROPLASTIC"/>
    <property type="match status" value="1"/>
</dbReference>
<dbReference type="Proteomes" id="UP000318102">
    <property type="component" value="Unassembled WGS sequence"/>
</dbReference>
<dbReference type="GO" id="GO:0046872">
    <property type="term" value="F:metal ion binding"/>
    <property type="evidence" value="ECO:0007669"/>
    <property type="project" value="UniProtKB-KW"/>
</dbReference>
<evidence type="ECO:0000313" key="4">
    <source>
        <dbReference type="Proteomes" id="UP000318102"/>
    </source>
</evidence>
<proteinExistence type="predicted"/>
<dbReference type="OrthoDB" id="1489951at2"/>
<accession>A0A559IGV1</accession>
<gene>
    <name evidence="3" type="ORF">FPZ44_23520</name>
</gene>
<dbReference type="InterPro" id="IPR002762">
    <property type="entry name" value="CbiX-like"/>
</dbReference>
<dbReference type="InterPro" id="IPR050963">
    <property type="entry name" value="Sirohydro_Cobaltochel/CbiX"/>
</dbReference>
<dbReference type="Gene3D" id="3.40.50.1400">
    <property type="match status" value="2"/>
</dbReference>
<dbReference type="Pfam" id="PF01903">
    <property type="entry name" value="CbiX"/>
    <property type="match status" value="1"/>
</dbReference>
<dbReference type="EMBL" id="VNJK01000005">
    <property type="protein sequence ID" value="TVX86882.1"/>
    <property type="molecule type" value="Genomic_DNA"/>
</dbReference>
<keyword evidence="1" id="KW-0479">Metal-binding</keyword>
<keyword evidence="2" id="KW-0456">Lyase</keyword>
<protein>
    <recommendedName>
        <fullName evidence="5">Cobalamin biosynthesis protein CbiX</fullName>
    </recommendedName>
</protein>
<dbReference type="SUPFAM" id="SSF53800">
    <property type="entry name" value="Chelatase"/>
    <property type="match status" value="1"/>
</dbReference>
<evidence type="ECO:0000256" key="2">
    <source>
        <dbReference type="ARBA" id="ARBA00023239"/>
    </source>
</evidence>
<reference evidence="3 4" key="1">
    <citation type="submission" date="2019-07" db="EMBL/GenBank/DDBJ databases">
        <authorList>
            <person name="Kim J."/>
        </authorList>
    </citation>
    <scope>NUCLEOTIDE SEQUENCE [LARGE SCALE GENOMIC DNA]</scope>
    <source>
        <strain evidence="3 4">N4</strain>
    </source>
</reference>
<dbReference type="GO" id="GO:0016829">
    <property type="term" value="F:lyase activity"/>
    <property type="evidence" value="ECO:0007669"/>
    <property type="project" value="UniProtKB-KW"/>
</dbReference>
<keyword evidence="4" id="KW-1185">Reference proteome</keyword>
<dbReference type="RefSeq" id="WP_144994546.1">
    <property type="nucleotide sequence ID" value="NZ_VNJK01000005.1"/>
</dbReference>
<dbReference type="PANTHER" id="PTHR33542">
    <property type="entry name" value="SIROHYDROCHLORIN FERROCHELATASE, CHLOROPLASTIC"/>
    <property type="match status" value="1"/>
</dbReference>
<name>A0A559IGV1_9BACL</name>
<dbReference type="CDD" id="cd03416">
    <property type="entry name" value="CbiX_SirB_N"/>
    <property type="match status" value="1"/>
</dbReference>
<evidence type="ECO:0000313" key="3">
    <source>
        <dbReference type="EMBL" id="TVX86882.1"/>
    </source>
</evidence>
<organism evidence="3 4">
    <name type="scientific">Paenibacillus agilis</name>
    <dbReference type="NCBI Taxonomy" id="3020863"/>
    <lineage>
        <taxon>Bacteria</taxon>
        <taxon>Bacillati</taxon>
        <taxon>Bacillota</taxon>
        <taxon>Bacilli</taxon>
        <taxon>Bacillales</taxon>
        <taxon>Paenibacillaceae</taxon>
        <taxon>Paenibacillus</taxon>
    </lineage>
</organism>
<dbReference type="AlphaFoldDB" id="A0A559IGV1"/>